<accession>A0A2P8HZ65</accession>
<feature type="transmembrane region" description="Helical" evidence="1">
    <location>
        <begin position="483"/>
        <end position="500"/>
    </location>
</feature>
<keyword evidence="1" id="KW-0472">Membrane</keyword>
<dbReference type="SUPFAM" id="SSF52540">
    <property type="entry name" value="P-loop containing nucleoside triphosphate hydrolases"/>
    <property type="match status" value="1"/>
</dbReference>
<dbReference type="InterPro" id="IPR003593">
    <property type="entry name" value="AAA+_ATPase"/>
</dbReference>
<keyword evidence="4" id="KW-1185">Reference proteome</keyword>
<feature type="transmembrane region" description="Helical" evidence="1">
    <location>
        <begin position="413"/>
        <end position="432"/>
    </location>
</feature>
<dbReference type="SMART" id="SM00382">
    <property type="entry name" value="AAA"/>
    <property type="match status" value="1"/>
</dbReference>
<evidence type="ECO:0000256" key="1">
    <source>
        <dbReference type="SAM" id="Phobius"/>
    </source>
</evidence>
<dbReference type="InterPro" id="IPR027417">
    <property type="entry name" value="P-loop_NTPase"/>
</dbReference>
<comment type="caution">
    <text evidence="3">The sequence shown here is derived from an EMBL/GenBank/DDBJ whole genome shotgun (WGS) entry which is preliminary data.</text>
</comment>
<evidence type="ECO:0000313" key="4">
    <source>
        <dbReference type="Proteomes" id="UP000241118"/>
    </source>
</evidence>
<feature type="transmembrane region" description="Helical" evidence="1">
    <location>
        <begin position="33"/>
        <end position="52"/>
    </location>
</feature>
<keyword evidence="1" id="KW-0812">Transmembrane</keyword>
<dbReference type="PROSITE" id="PS50837">
    <property type="entry name" value="NACHT"/>
    <property type="match status" value="1"/>
</dbReference>
<dbReference type="EMBL" id="PYAX01000020">
    <property type="protein sequence ID" value="PSL51522.1"/>
    <property type="molecule type" value="Genomic_DNA"/>
</dbReference>
<reference evidence="3 4" key="1">
    <citation type="submission" date="2018-03" db="EMBL/GenBank/DDBJ databases">
        <title>Genomic Encyclopedia of Type Strains, Phase III (KMG-III): the genomes of soil and plant-associated and newly described type strains.</title>
        <authorList>
            <person name="Whitman W."/>
        </authorList>
    </citation>
    <scope>NUCLEOTIDE SEQUENCE [LARGE SCALE GENOMIC DNA]</scope>
    <source>
        <strain evidence="3 4">CGMCC 4.7097</strain>
    </source>
</reference>
<dbReference type="AlphaFoldDB" id="A0A2P8HZ65"/>
<dbReference type="InterPro" id="IPR007111">
    <property type="entry name" value="NACHT_NTPase"/>
</dbReference>
<evidence type="ECO:0000259" key="2">
    <source>
        <dbReference type="PROSITE" id="PS50837"/>
    </source>
</evidence>
<organism evidence="3 4">
    <name type="scientific">Saccharothrix carnea</name>
    <dbReference type="NCBI Taxonomy" id="1280637"/>
    <lineage>
        <taxon>Bacteria</taxon>
        <taxon>Bacillati</taxon>
        <taxon>Actinomycetota</taxon>
        <taxon>Actinomycetes</taxon>
        <taxon>Pseudonocardiales</taxon>
        <taxon>Pseudonocardiaceae</taxon>
        <taxon>Saccharothrix</taxon>
    </lineage>
</organism>
<feature type="transmembrane region" description="Helical" evidence="1">
    <location>
        <begin position="605"/>
        <end position="629"/>
    </location>
</feature>
<protein>
    <submittedName>
        <fullName evidence="3">NACHT domain-containing protein</fullName>
    </submittedName>
</protein>
<dbReference type="Gene3D" id="3.40.50.300">
    <property type="entry name" value="P-loop containing nucleotide triphosphate hydrolases"/>
    <property type="match status" value="1"/>
</dbReference>
<feature type="transmembrane region" description="Helical" evidence="1">
    <location>
        <begin position="452"/>
        <end position="477"/>
    </location>
</feature>
<name>A0A2P8HZ65_SACCR</name>
<proteinExistence type="predicted"/>
<keyword evidence="1" id="KW-1133">Transmembrane helix</keyword>
<dbReference type="Proteomes" id="UP000241118">
    <property type="component" value="Unassembled WGS sequence"/>
</dbReference>
<feature type="transmembrane region" description="Helical" evidence="1">
    <location>
        <begin position="531"/>
        <end position="552"/>
    </location>
</feature>
<gene>
    <name evidence="3" type="ORF">B0I31_12052</name>
</gene>
<sequence>MKGSGLSLVVAAVWLTLVGAVVTNYVTDDNPPWWLWLVWVAIGVALTAVEVLRNRGGLPPLLGGPGEPSPRDRIRVLDQSHAAVRTALDEAFTGITRLDLAIRVDDKLVHELLPAFERDESLLVLGAAGSGKSTELARLAEALADKASKNDHEPIPIILNLAGWGRRRSRLADMLRRAKTDDEPEALLDWLLAQAHARYKLVPDVARAWLRRRQLVLLLDGLDEVPAPLRVRCANQIAALATDDAAPPLVVTCRTVDHEDLTTRLRRTATIEPLTPDQVAQHVRDLPEGLREIVDAPLWLRVLLTVHDRVDLTDGDLRRRLLDAYLAELLDRRRIDRVTTLRRLSTLVRIARTRNDPDVATPHLPRWSDVAFAGHLPPEAVSLARRLIVPPALATAVTSTLVAPVALRFGVVPAAWSLLAGVALVAIPAGMLNDLTGRYVLDPLSRRPLRRLAGVLVGVMLGSALGGVCFTAVYGLSVAPVPVRTWTLALSAVAMVYMLTNEMTKGKSFLRILAVVGVYTAWRRFELHDPSLALGFAGGTLGVAACTAMGMLGFFSSQGQADSMRTIGTRAAFWRPVVVTAVVGGLMAGAGAFTEPVDQGSRLYAGLAVGVVLGGVPAAYIGLALGFVIERFGYRPMLAWTGLVPWRVRRFLRTAAAAELVRSSGEEFHFPHLVLRNHLGAIDPFDGRPPTTESTAAQRQAVLTKVRMQVSAKLLPEPPPRHLYGPTGRGLELPGGGRVVKKWTATTLGDAFYQTDRAMLLVGAAESDLPELLAELTQSLLDSTDLIPMTVNLATYPNGPRATNVVRPFTGWLLDQLEAQYGVEPELGLRWLTEHRLALLIHGYGRRRGPAAADEAAVIEEFLAAYGIPPVVLAGRDTGVPPPAGLHRAELR</sequence>
<evidence type="ECO:0000313" key="3">
    <source>
        <dbReference type="EMBL" id="PSL51522.1"/>
    </source>
</evidence>
<feature type="transmembrane region" description="Helical" evidence="1">
    <location>
        <begin position="573"/>
        <end position="593"/>
    </location>
</feature>
<dbReference type="Pfam" id="PF05729">
    <property type="entry name" value="NACHT"/>
    <property type="match status" value="1"/>
</dbReference>
<feature type="domain" description="NACHT" evidence="2">
    <location>
        <begin position="120"/>
        <end position="225"/>
    </location>
</feature>